<organism evidence="4 5">
    <name type="scientific">Phaeodactylibacter luteus</name>
    <dbReference type="NCBI Taxonomy" id="1564516"/>
    <lineage>
        <taxon>Bacteria</taxon>
        <taxon>Pseudomonadati</taxon>
        <taxon>Bacteroidota</taxon>
        <taxon>Saprospiria</taxon>
        <taxon>Saprospirales</taxon>
        <taxon>Haliscomenobacteraceae</taxon>
        <taxon>Phaeodactylibacter</taxon>
    </lineage>
</organism>
<dbReference type="SUPFAM" id="SSF49785">
    <property type="entry name" value="Galactose-binding domain-like"/>
    <property type="match status" value="1"/>
</dbReference>
<dbReference type="PROSITE" id="PS51829">
    <property type="entry name" value="P_HOMO_B"/>
    <property type="match status" value="1"/>
</dbReference>
<evidence type="ECO:0000256" key="1">
    <source>
        <dbReference type="ARBA" id="ARBA00022670"/>
    </source>
</evidence>
<dbReference type="InterPro" id="IPR008979">
    <property type="entry name" value="Galactose-bd-like_sf"/>
</dbReference>
<comment type="caution">
    <text evidence="4">The sequence shown here is derived from an EMBL/GenBank/DDBJ whole genome shotgun (WGS) entry which is preliminary data.</text>
</comment>
<dbReference type="GO" id="GO:0004252">
    <property type="term" value="F:serine-type endopeptidase activity"/>
    <property type="evidence" value="ECO:0007669"/>
    <property type="project" value="InterPro"/>
</dbReference>
<dbReference type="Pfam" id="PF13573">
    <property type="entry name" value="SprB"/>
    <property type="match status" value="11"/>
</dbReference>
<dbReference type="Gene3D" id="2.60.40.2030">
    <property type="match status" value="1"/>
</dbReference>
<dbReference type="InterPro" id="IPR038081">
    <property type="entry name" value="CalX-like_sf"/>
</dbReference>
<dbReference type="GO" id="GO:0006508">
    <property type="term" value="P:proteolysis"/>
    <property type="evidence" value="ECO:0007669"/>
    <property type="project" value="UniProtKB-KW"/>
</dbReference>
<dbReference type="InterPro" id="IPR025667">
    <property type="entry name" value="SprB_repeat"/>
</dbReference>
<evidence type="ECO:0000256" key="2">
    <source>
        <dbReference type="ARBA" id="ARBA00022801"/>
    </source>
</evidence>
<accession>A0A5C6S5T6</accession>
<dbReference type="RefSeq" id="WP_147165440.1">
    <property type="nucleotide sequence ID" value="NZ_VOOR01000001.1"/>
</dbReference>
<dbReference type="NCBIfam" id="TIGR04131">
    <property type="entry name" value="Bac_Flav_CTERM"/>
    <property type="match status" value="1"/>
</dbReference>
<dbReference type="Gene3D" id="2.60.40.740">
    <property type="match status" value="7"/>
</dbReference>
<protein>
    <submittedName>
        <fullName evidence="4">T9SS type B sorting domain-containing protein</fullName>
    </submittedName>
</protein>
<keyword evidence="1" id="KW-0645">Protease</keyword>
<evidence type="ECO:0000313" key="5">
    <source>
        <dbReference type="Proteomes" id="UP000321580"/>
    </source>
</evidence>
<dbReference type="SUPFAM" id="SSF141072">
    <property type="entry name" value="CalX-like"/>
    <property type="match status" value="1"/>
</dbReference>
<keyword evidence="5" id="KW-1185">Reference proteome</keyword>
<proteinExistence type="predicted"/>
<gene>
    <name evidence="4" type="ORF">FRY97_00445</name>
</gene>
<dbReference type="Proteomes" id="UP000321580">
    <property type="component" value="Unassembled WGS sequence"/>
</dbReference>
<evidence type="ECO:0000313" key="4">
    <source>
        <dbReference type="EMBL" id="TXB70208.1"/>
    </source>
</evidence>
<keyword evidence="2" id="KW-0378">Hydrolase</keyword>
<evidence type="ECO:0000259" key="3">
    <source>
        <dbReference type="PROSITE" id="PS51829"/>
    </source>
</evidence>
<dbReference type="InterPro" id="IPR026341">
    <property type="entry name" value="T9SS_type_B"/>
</dbReference>
<sequence length="1822" mass="187111">MKSNLTLSFSNLLFALFWCSPILLWAQPMEVANGGPFTPENLITNIFLGDGVEVLDVTFEGNAQSVGFFSNADDEIGIGRGLVMTTGRATSQGGVGVDQNGNVQSSSAMGTTFTDPDLLDITGGVGINDAVRYTITFVPIADTLRFNYVFGSEEYPEYACSDFNDVFGFFISGPGINGPYSNNAENIALIPGSNLPVTINNVNPGQVGANGTLANCQPPSGSLDFSDFYVPNTGTANQPVFDGFTTVLEAQAVVQPCSTYTIKLIVADVSDSGWDSGVFLQAKSFGTGSLDVEAATVSLDGSVAEGCAEGLLTFKLPNPPEADYPIDYQVLGTAENGVDYAFIPPDLFIPAGDTMVSVPIIAFEDGIEEGEETILIDIQRDPCNRDTITILVRENPLVPADLGPDTTICQGQSVLLDATLPVPLPDPPSFTNDTPVGIPANPGNISITSEVDVIGVIPPTLGPGVIRSVCIDSLDHRWIDDLDVFLIAPDGQFLELTTDNGGNGGNSLGIDYFINTCFTPEATVNINTVQPTDNPFTGNWQPEGPWSDLYGSDKNTNGTWQLQITDDTNSAGGTLYSWTITFNPVYEISYSWAPAAGLSCADCPNPVATPDTTTTYIMTATDSYGCTTSDTVVIEVLPALDAPMVDCGTVTGSSITFTWPDVAGASSYEVNIDSTGWVPANGVNEHTITGLPFLTEVHIQVRGLGECPGFIGTAICTTLDCTPPDVALLSQQDVTCFGGADGSLTVEGSGTLPPYAYAIGSEQNTTGQFTGLAAGTYQVAVIDGTGCGGVLPVTIVQPDSLVTEELVQPVSCAGLSDGEAGLNILNGTAPYSYDWGGGITTPVRTGLSAADYPLAITDGSGCTYNFTVTVTEPDSLLGDVLIGDVACAGDSTGTISLSFSGGTAPYAISYSGGLLAEPGDSTAVANVPAGSYSIIVSDQNNCELALPAEVAEPAPITLQLSGQDALCADSLSGSLSVIAAGGTGGLSYIWEDSAGAVVSGDSLASGVGAGQYYLAVSDENGCVATDSLLIAEPAALTATVDTLPASCNGLSDGSVSVQASGGIGPYIYSWPDGTNTASGLRNDLSSGTYEVSITDGNGCSLVEGFAITAPASVSVSLTAGAVSCVGSTDGVAEVMATGGTAPYAYLWSGGQADSLALGFAAGQAAVTVTDANGCQAIGSVLVPDASPLQAALAGEGPSCAGATDGMAEITAAGGAGGFAYNWSDGQTGPAAGNLPAGVIGVTLTDANGCTLMDSLELTEPDPLSSMIQSETASCLPQPDGSAQVTVSGGTPGYEYEWSDGQTVPGPQGLEAGVYSVTVTDANGCTLSDTVEVAGIPEIELEATAAPASCFEGADGTASVSATGGDGNYTYNWSNGVGQPSLSNLTAGGYTVTVSDGLGCTSVAAVTVQQPGAILIVPEVDMITCSGGADGRAAIQVSGGTGPYTASWSNGITGLENTNLSLGTYTVQVTDANGCQEMAAVEITEASPIIVSSDTEDVDCFGERTGSASVSITGGLPPYQYEWSNGATAPQLANLEAGVYGLTITDAANCEVAENLTVVQPDAPLRAEVAPLDVSCFGEEDGRLDIGVNGGTPAYRYSIDGDFFSGSSTFIALAPGSYRVTVTDANGCAFFSDPVTVGEPEEIVVDLGGTRAIPYGDTIRLVPAITGGIAPFGYDWFPLDSSILSCFGCSDPLATVEFQQNIRVVVTDIAGCTGEDDFNLYAEKIRPVEVPTGFTPNGDGNNDVLYVLGREGQNIAIGVFRVFDRWGELVFEQRDIAPNMPSSGWDGNYRSEPLQPGVYLWYIELEYPDGLIEAFSGQTTLIR</sequence>
<dbReference type="EMBL" id="VOOR01000001">
    <property type="protein sequence ID" value="TXB70208.1"/>
    <property type="molecule type" value="Genomic_DNA"/>
</dbReference>
<name>A0A5C6S5T6_9BACT</name>
<dbReference type="InterPro" id="IPR002884">
    <property type="entry name" value="P_dom"/>
</dbReference>
<feature type="domain" description="P/Homo B" evidence="3">
    <location>
        <begin position="421"/>
        <end position="589"/>
    </location>
</feature>
<dbReference type="Gene3D" id="2.60.120.260">
    <property type="entry name" value="Galactose-binding domain-like"/>
    <property type="match status" value="1"/>
</dbReference>
<dbReference type="Pfam" id="PF13585">
    <property type="entry name" value="CHU_C"/>
    <property type="match status" value="1"/>
</dbReference>
<dbReference type="Pfam" id="PF01483">
    <property type="entry name" value="P_proprotein"/>
    <property type="match status" value="1"/>
</dbReference>
<dbReference type="NCBIfam" id="NF038133">
    <property type="entry name" value="choice_anch_L"/>
    <property type="match status" value="1"/>
</dbReference>
<dbReference type="OrthoDB" id="608579at2"/>
<reference evidence="4 5" key="1">
    <citation type="submission" date="2019-08" db="EMBL/GenBank/DDBJ databases">
        <title>Genome of Phaeodactylibacter luteus.</title>
        <authorList>
            <person name="Bowman J.P."/>
        </authorList>
    </citation>
    <scope>NUCLEOTIDE SEQUENCE [LARGE SCALE GENOMIC DNA]</scope>
    <source>
        <strain evidence="4 5">KCTC 42180</strain>
    </source>
</reference>
<dbReference type="InterPro" id="IPR049804">
    <property type="entry name" value="Choice_anch_L"/>
</dbReference>